<keyword evidence="2" id="KW-1185">Reference proteome</keyword>
<dbReference type="EMBL" id="JADGJQ010000015">
    <property type="protein sequence ID" value="KAJ3180737.1"/>
    <property type="molecule type" value="Genomic_DNA"/>
</dbReference>
<protein>
    <submittedName>
        <fullName evidence="1">Uncharacterized protein</fullName>
    </submittedName>
</protein>
<proteinExistence type="predicted"/>
<name>A0AAD5XSG8_9FUNG</name>
<dbReference type="Proteomes" id="UP001212152">
    <property type="component" value="Unassembled WGS sequence"/>
</dbReference>
<gene>
    <name evidence="1" type="ORF">HDU87_001850</name>
</gene>
<reference evidence="1" key="1">
    <citation type="submission" date="2020-05" db="EMBL/GenBank/DDBJ databases">
        <title>Phylogenomic resolution of chytrid fungi.</title>
        <authorList>
            <person name="Stajich J.E."/>
            <person name="Amses K."/>
            <person name="Simmons R."/>
            <person name="Seto K."/>
            <person name="Myers J."/>
            <person name="Bonds A."/>
            <person name="Quandt C.A."/>
            <person name="Barry K."/>
            <person name="Liu P."/>
            <person name="Grigoriev I."/>
            <person name="Longcore J.E."/>
            <person name="James T.Y."/>
        </authorList>
    </citation>
    <scope>NUCLEOTIDE SEQUENCE</scope>
    <source>
        <strain evidence="1">JEL0379</strain>
    </source>
</reference>
<comment type="caution">
    <text evidence="1">The sequence shown here is derived from an EMBL/GenBank/DDBJ whole genome shotgun (WGS) entry which is preliminary data.</text>
</comment>
<sequence length="169" mass="19010">MEVVEAAGEHEAKEYWDSQGGASFWNPDANGAVFDHYDENTASRAHCSWYSGGDHDAEYPEVPVYDMGNLSTYYPHPLEQPHYVSGMEIESDARCYSPMVSQDAAYGIGRNLGSDDYGEGDGLGQEEFDELSSTEGYNCGLEGTNHGNFDMTEDENRDRAFWYPRHRLH</sequence>
<dbReference type="AlphaFoldDB" id="A0AAD5XSG8"/>
<organism evidence="1 2">
    <name type="scientific">Geranomyces variabilis</name>
    <dbReference type="NCBI Taxonomy" id="109894"/>
    <lineage>
        <taxon>Eukaryota</taxon>
        <taxon>Fungi</taxon>
        <taxon>Fungi incertae sedis</taxon>
        <taxon>Chytridiomycota</taxon>
        <taxon>Chytridiomycota incertae sedis</taxon>
        <taxon>Chytridiomycetes</taxon>
        <taxon>Spizellomycetales</taxon>
        <taxon>Powellomycetaceae</taxon>
        <taxon>Geranomyces</taxon>
    </lineage>
</organism>
<evidence type="ECO:0000313" key="2">
    <source>
        <dbReference type="Proteomes" id="UP001212152"/>
    </source>
</evidence>
<accession>A0AAD5XSG8</accession>
<evidence type="ECO:0000313" key="1">
    <source>
        <dbReference type="EMBL" id="KAJ3180737.1"/>
    </source>
</evidence>